<dbReference type="EMBL" id="MU128916">
    <property type="protein sequence ID" value="KAF9519597.1"/>
    <property type="molecule type" value="Genomic_DNA"/>
</dbReference>
<proteinExistence type="predicted"/>
<accession>A0A9P6B991</accession>
<evidence type="ECO:0000313" key="1">
    <source>
        <dbReference type="EMBL" id="KAF9519597.1"/>
    </source>
</evidence>
<evidence type="ECO:0000313" key="2">
    <source>
        <dbReference type="Proteomes" id="UP000886523"/>
    </source>
</evidence>
<gene>
    <name evidence="1" type="ORF">BS47DRAFT_1312190</name>
</gene>
<reference evidence="1" key="1">
    <citation type="journal article" date="2020" name="Nat. Commun.">
        <title>Large-scale genome sequencing of mycorrhizal fungi provides insights into the early evolution of symbiotic traits.</title>
        <authorList>
            <person name="Miyauchi S."/>
            <person name="Kiss E."/>
            <person name="Kuo A."/>
            <person name="Drula E."/>
            <person name="Kohler A."/>
            <person name="Sanchez-Garcia M."/>
            <person name="Morin E."/>
            <person name="Andreopoulos B."/>
            <person name="Barry K.W."/>
            <person name="Bonito G."/>
            <person name="Buee M."/>
            <person name="Carver A."/>
            <person name="Chen C."/>
            <person name="Cichocki N."/>
            <person name="Clum A."/>
            <person name="Culley D."/>
            <person name="Crous P.W."/>
            <person name="Fauchery L."/>
            <person name="Girlanda M."/>
            <person name="Hayes R.D."/>
            <person name="Keri Z."/>
            <person name="LaButti K."/>
            <person name="Lipzen A."/>
            <person name="Lombard V."/>
            <person name="Magnuson J."/>
            <person name="Maillard F."/>
            <person name="Murat C."/>
            <person name="Nolan M."/>
            <person name="Ohm R.A."/>
            <person name="Pangilinan J."/>
            <person name="Pereira M.F."/>
            <person name="Perotto S."/>
            <person name="Peter M."/>
            <person name="Pfister S."/>
            <person name="Riley R."/>
            <person name="Sitrit Y."/>
            <person name="Stielow J.B."/>
            <person name="Szollosi G."/>
            <person name="Zifcakova L."/>
            <person name="Stursova M."/>
            <person name="Spatafora J.W."/>
            <person name="Tedersoo L."/>
            <person name="Vaario L.M."/>
            <person name="Yamada A."/>
            <person name="Yan M."/>
            <person name="Wang P."/>
            <person name="Xu J."/>
            <person name="Bruns T."/>
            <person name="Baldrian P."/>
            <person name="Vilgalys R."/>
            <person name="Dunand C."/>
            <person name="Henrissat B."/>
            <person name="Grigoriev I.V."/>
            <person name="Hibbett D."/>
            <person name="Nagy L.G."/>
            <person name="Martin F.M."/>
        </authorList>
    </citation>
    <scope>NUCLEOTIDE SEQUENCE</scope>
    <source>
        <strain evidence="1">UP504</strain>
    </source>
</reference>
<name>A0A9P6B991_9AGAM</name>
<dbReference type="OrthoDB" id="3260094at2759"/>
<organism evidence="1 2">
    <name type="scientific">Hydnum rufescens UP504</name>
    <dbReference type="NCBI Taxonomy" id="1448309"/>
    <lineage>
        <taxon>Eukaryota</taxon>
        <taxon>Fungi</taxon>
        <taxon>Dikarya</taxon>
        <taxon>Basidiomycota</taxon>
        <taxon>Agaricomycotina</taxon>
        <taxon>Agaricomycetes</taxon>
        <taxon>Cantharellales</taxon>
        <taxon>Hydnaceae</taxon>
        <taxon>Hydnum</taxon>
    </lineage>
</organism>
<dbReference type="AlphaFoldDB" id="A0A9P6B991"/>
<comment type="caution">
    <text evidence="1">The sequence shown here is derived from an EMBL/GenBank/DDBJ whole genome shotgun (WGS) entry which is preliminary data.</text>
</comment>
<keyword evidence="2" id="KW-1185">Reference proteome</keyword>
<protein>
    <submittedName>
        <fullName evidence="1">Uncharacterized protein</fullName>
    </submittedName>
</protein>
<sequence>MDMSEVVCMWPKYQRMRSDPFRRFALGITAANTTLRFWISHRAYLVASTPIDINSVPVPLFLSNPAL</sequence>
<dbReference type="Proteomes" id="UP000886523">
    <property type="component" value="Unassembled WGS sequence"/>
</dbReference>